<dbReference type="EMBL" id="CP001276">
    <property type="protein sequence ID" value="ACM07174.1"/>
    <property type="molecule type" value="Genomic_DNA"/>
</dbReference>
<dbReference type="InterPro" id="IPR000073">
    <property type="entry name" value="AB_hydrolase_1"/>
</dbReference>
<dbReference type="HOGENOM" id="CLU_020336_13_2_0"/>
<dbReference type="InterPro" id="IPR050266">
    <property type="entry name" value="AB_hydrolase_sf"/>
</dbReference>
<keyword evidence="2" id="KW-0614">Plasmid</keyword>
<dbReference type="GO" id="GO:0016787">
    <property type="term" value="F:hydrolase activity"/>
    <property type="evidence" value="ECO:0007669"/>
    <property type="project" value="UniProtKB-KW"/>
</dbReference>
<dbReference type="eggNOG" id="COG2267">
    <property type="taxonomic scope" value="Bacteria"/>
</dbReference>
<dbReference type="GO" id="GO:0016020">
    <property type="term" value="C:membrane"/>
    <property type="evidence" value="ECO:0007669"/>
    <property type="project" value="TreeGrafter"/>
</dbReference>
<feature type="domain" description="AB hydrolase-1" evidence="1">
    <location>
        <begin position="28"/>
        <end position="269"/>
    </location>
</feature>
<geneLocation type="plasmid" evidence="3">
    <name>Tros</name>
</geneLocation>
<dbReference type="Proteomes" id="UP000000447">
    <property type="component" value="Plasmid unnamed"/>
</dbReference>
<keyword evidence="2" id="KW-0378">Hydrolase</keyword>
<keyword evidence="3" id="KW-1185">Reference proteome</keyword>
<protein>
    <submittedName>
        <fullName evidence="2">Alpha/beta hydrolase fold protein</fullName>
    </submittedName>
</protein>
<dbReference type="RefSeq" id="WP_012643161.1">
    <property type="nucleotide sequence ID" value="NC_011961.1"/>
</dbReference>
<gene>
    <name evidence="2" type="ordered locus">trd_A0550</name>
</gene>
<accession>B9L436</accession>
<proteinExistence type="predicted"/>
<dbReference type="PANTHER" id="PTHR43798:SF33">
    <property type="entry name" value="HYDROLASE, PUTATIVE (AFU_ORTHOLOGUE AFUA_2G14860)-RELATED"/>
    <property type="match status" value="1"/>
</dbReference>
<dbReference type="Gene3D" id="3.40.50.1820">
    <property type="entry name" value="alpha/beta hydrolase"/>
    <property type="match status" value="1"/>
</dbReference>
<dbReference type="KEGG" id="tro:trd_A0550"/>
<dbReference type="AlphaFoldDB" id="B9L436"/>
<dbReference type="InterPro" id="IPR000639">
    <property type="entry name" value="Epox_hydrolase-like"/>
</dbReference>
<evidence type="ECO:0000313" key="3">
    <source>
        <dbReference type="Proteomes" id="UP000000447"/>
    </source>
</evidence>
<dbReference type="Pfam" id="PF00561">
    <property type="entry name" value="Abhydrolase_1"/>
    <property type="match status" value="1"/>
</dbReference>
<dbReference type="PRINTS" id="PR00111">
    <property type="entry name" value="ABHYDROLASE"/>
</dbReference>
<dbReference type="SUPFAM" id="SSF53474">
    <property type="entry name" value="alpha/beta-Hydrolases"/>
    <property type="match status" value="1"/>
</dbReference>
<dbReference type="PRINTS" id="PR00412">
    <property type="entry name" value="EPOXHYDRLASE"/>
</dbReference>
<name>B9L436_THERP</name>
<evidence type="ECO:0000259" key="1">
    <source>
        <dbReference type="Pfam" id="PF00561"/>
    </source>
</evidence>
<sequence length="292" mass="31964">MEARLTPKTVALDGLLLFVLEAGENRLPLLILHGFASSALAWTEVIRALAPQRRVLAYDRPGFGLTAVTSDTWHGLDPYAPAAQVPIARALVQHLGVGRFAVLGHSMGGRLAYELARALPDQVVAAILVTPAWERPSAPRLARFARQPLVGALVRSVLRTSSPLALQFAQRRVWASPPPKGREELASVAVSLAGWDERLWRVTLATLAESSARRPEQAPTVPTLVVLGEHDRIVSNERTLQLVADWQAAGATVRVERCARSGHLPHVEEFARFVQLVEEFLQEVEHAETPAR</sequence>
<dbReference type="InterPro" id="IPR029058">
    <property type="entry name" value="AB_hydrolase_fold"/>
</dbReference>
<reference evidence="2 3" key="1">
    <citation type="journal article" date="2009" name="PLoS ONE">
        <title>Complete genome sequence of the aerobic CO-oxidizing thermophile Thermomicrobium roseum.</title>
        <authorList>
            <person name="Wu D."/>
            <person name="Raymond J."/>
            <person name="Wu M."/>
            <person name="Chatterji S."/>
            <person name="Ren Q."/>
            <person name="Graham J.E."/>
            <person name="Bryant D.A."/>
            <person name="Robb F."/>
            <person name="Colman A."/>
            <person name="Tallon L.J."/>
            <person name="Badger J.H."/>
            <person name="Madupu R."/>
            <person name="Ward N.L."/>
            <person name="Eisen J.A."/>
        </authorList>
    </citation>
    <scope>NUCLEOTIDE SEQUENCE [LARGE SCALE GENOMIC DNA]</scope>
    <source>
        <strain evidence="3">ATCC 27502 / DSM 5159 / P-2</strain>
        <plasmid evidence="2">unnamed</plasmid>
    </source>
</reference>
<organism evidence="2 3">
    <name type="scientific">Thermomicrobium roseum (strain ATCC 27502 / DSM 5159 / P-2)</name>
    <dbReference type="NCBI Taxonomy" id="309801"/>
    <lineage>
        <taxon>Bacteria</taxon>
        <taxon>Pseudomonadati</taxon>
        <taxon>Thermomicrobiota</taxon>
        <taxon>Thermomicrobia</taxon>
        <taxon>Thermomicrobiales</taxon>
        <taxon>Thermomicrobiaceae</taxon>
        <taxon>Thermomicrobium</taxon>
    </lineage>
</organism>
<evidence type="ECO:0000313" key="2">
    <source>
        <dbReference type="EMBL" id="ACM07174.1"/>
    </source>
</evidence>
<dbReference type="PANTHER" id="PTHR43798">
    <property type="entry name" value="MONOACYLGLYCEROL LIPASE"/>
    <property type="match status" value="1"/>
</dbReference>